<comment type="caution">
    <text evidence="1">The sequence shown here is derived from an EMBL/GenBank/DDBJ whole genome shotgun (WGS) entry which is preliminary data.</text>
</comment>
<evidence type="ECO:0000313" key="1">
    <source>
        <dbReference type="EMBL" id="TII01814.1"/>
    </source>
</evidence>
<proteinExistence type="predicted"/>
<organism evidence="1 2">
    <name type="scientific">Streptococcus suis</name>
    <dbReference type="NCBI Taxonomy" id="1307"/>
    <lineage>
        <taxon>Bacteria</taxon>
        <taxon>Bacillati</taxon>
        <taxon>Bacillota</taxon>
        <taxon>Bacilli</taxon>
        <taxon>Lactobacillales</taxon>
        <taxon>Streptococcaceae</taxon>
        <taxon>Streptococcus</taxon>
    </lineage>
</organism>
<dbReference type="EMBL" id="SSXL01000021">
    <property type="protein sequence ID" value="TII01814.1"/>
    <property type="molecule type" value="Genomic_DNA"/>
</dbReference>
<gene>
    <name evidence="1" type="ORF">FAJ35_06795</name>
</gene>
<dbReference type="RefSeq" id="WP_222396321.1">
    <property type="nucleotide sequence ID" value="NZ_JAIMDZ010000021.1"/>
</dbReference>
<name>A0A4T2GSW8_STRSU</name>
<dbReference type="AlphaFoldDB" id="A0A4T2GSW8"/>
<reference evidence="1 2" key="1">
    <citation type="submission" date="2019-04" db="EMBL/GenBank/DDBJ databases">
        <title>Genome analysis of Streptococcus suis strain WUSS327.</title>
        <authorList>
            <person name="Chen H."/>
            <person name="Gao X."/>
            <person name="Wu Z."/>
        </authorList>
    </citation>
    <scope>NUCLEOTIDE SEQUENCE [LARGE SCALE GENOMIC DNA]</scope>
    <source>
        <strain evidence="1 2">WUSS327</strain>
    </source>
</reference>
<evidence type="ECO:0000313" key="2">
    <source>
        <dbReference type="Proteomes" id="UP000309259"/>
    </source>
</evidence>
<accession>A0A4T2GSW8</accession>
<dbReference type="Proteomes" id="UP000309259">
    <property type="component" value="Unassembled WGS sequence"/>
</dbReference>
<sequence length="99" mass="11622">MKGDAPPSLEPLFQELSCLADRCQDIDWQMVVEVFLRVGVKIALARWLLRVVNPPPFRRKEEPHSFKEEVGDKESFKKFLLEVTYEVILDIINEILNFF</sequence>
<protein>
    <submittedName>
        <fullName evidence="1">Uncharacterized protein</fullName>
    </submittedName>
</protein>